<proteinExistence type="predicted"/>
<evidence type="ECO:0000313" key="2">
    <source>
        <dbReference type="EMBL" id="DAD74279.1"/>
    </source>
</evidence>
<sequence>MTYVSASTCSETARPSHSCNGPQAAHRRS</sequence>
<evidence type="ECO:0000256" key="1">
    <source>
        <dbReference type="SAM" id="MobiDB-lite"/>
    </source>
</evidence>
<organism evidence="2">
    <name type="scientific">Siphoviridae sp. ctFy320</name>
    <dbReference type="NCBI Taxonomy" id="2826217"/>
    <lineage>
        <taxon>Viruses</taxon>
        <taxon>Duplodnaviria</taxon>
        <taxon>Heunggongvirae</taxon>
        <taxon>Uroviricota</taxon>
        <taxon>Caudoviricetes</taxon>
    </lineage>
</organism>
<reference evidence="2" key="1">
    <citation type="journal article" date="2021" name="Proc. Natl. Acad. Sci. U.S.A.">
        <title>A Catalog of Tens of Thousands of Viruses from Human Metagenomes Reveals Hidden Associations with Chronic Diseases.</title>
        <authorList>
            <person name="Tisza M.J."/>
            <person name="Buck C.B."/>
        </authorList>
    </citation>
    <scope>NUCLEOTIDE SEQUENCE</scope>
    <source>
        <strain evidence="2">CtFy320</strain>
    </source>
</reference>
<protein>
    <submittedName>
        <fullName evidence="2">Uncharacterized protein</fullName>
    </submittedName>
</protein>
<name>A0A8S5LWP2_9CAUD</name>
<feature type="region of interest" description="Disordered" evidence="1">
    <location>
        <begin position="1"/>
        <end position="29"/>
    </location>
</feature>
<feature type="compositionally biased region" description="Polar residues" evidence="1">
    <location>
        <begin position="1"/>
        <end position="21"/>
    </location>
</feature>
<dbReference type="EMBL" id="BK014757">
    <property type="protein sequence ID" value="DAD74279.1"/>
    <property type="molecule type" value="Genomic_DNA"/>
</dbReference>
<accession>A0A8S5LWP2</accession>